<evidence type="ECO:0000256" key="2">
    <source>
        <dbReference type="ARBA" id="ARBA00022759"/>
    </source>
</evidence>
<dbReference type="EMBL" id="JAXAFJ010000001">
    <property type="protein sequence ID" value="MDX6804529.1"/>
    <property type="molecule type" value="Genomic_DNA"/>
</dbReference>
<evidence type="ECO:0000256" key="5">
    <source>
        <dbReference type="ARBA" id="ARBA00022801"/>
    </source>
</evidence>
<sequence>MTSPARLGFCCKFIPEDGDPLALKRMNMASTTISALSRLDGPRVTEKLLGLARHNMQALRLQMEDVAARPPLQRLLRVVSSILPAYNHPLGVHYREPVLREEIERGFAEAGRIAREAGIRISMHPDQFCVLNSASDKVVENSLGELEYHTEVMRMMGLAGGWHPLGSVVNIHGGGRAAGTEPFRANLARLSEDCRNLLTVENDEVSFGLEDLLPLADVVPIVVDFHHHWIASRGEYILPDDPRLDRVRESWRGVRPLTHTSVSREGLLAEHDPDVLPDFNALLAAGITARDLRGHSDMMWNRALNRYIAGHLAWADVEVEAKMKNLASSQLAAQVEALAA</sequence>
<dbReference type="PANTHER" id="PTHR31290:SF5">
    <property type="entry name" value="UV-DAMAGE ENDONUCLEASE"/>
    <property type="match status" value="1"/>
</dbReference>
<proteinExistence type="predicted"/>
<dbReference type="InterPro" id="IPR004601">
    <property type="entry name" value="UvdE"/>
</dbReference>
<dbReference type="Proteomes" id="UP001274321">
    <property type="component" value="Unassembled WGS sequence"/>
</dbReference>
<accession>A0ABU4RI71</accession>
<name>A0ABU4RI71_9HYPH</name>
<keyword evidence="5" id="KW-0378">Hydrolase</keyword>
<keyword evidence="8" id="KW-1185">Reference proteome</keyword>
<dbReference type="PANTHER" id="PTHR31290">
    <property type="entry name" value="UV-DAMAGE ENDONUCLEASE"/>
    <property type="match status" value="1"/>
</dbReference>
<dbReference type="GO" id="GO:0004519">
    <property type="term" value="F:endonuclease activity"/>
    <property type="evidence" value="ECO:0007669"/>
    <property type="project" value="UniProtKB-KW"/>
</dbReference>
<comment type="caution">
    <text evidence="7">The sequence shown here is derived from an EMBL/GenBank/DDBJ whole genome shotgun (WGS) entry which is preliminary data.</text>
</comment>
<dbReference type="InterPro" id="IPR036237">
    <property type="entry name" value="Xyl_isomerase-like_sf"/>
</dbReference>
<evidence type="ECO:0000256" key="4">
    <source>
        <dbReference type="ARBA" id="ARBA00022769"/>
    </source>
</evidence>
<evidence type="ECO:0000313" key="7">
    <source>
        <dbReference type="EMBL" id="MDX6804529.1"/>
    </source>
</evidence>
<evidence type="ECO:0000256" key="1">
    <source>
        <dbReference type="ARBA" id="ARBA00022722"/>
    </source>
</evidence>
<reference evidence="7 8" key="1">
    <citation type="submission" date="2023-11" db="EMBL/GenBank/DDBJ databases">
        <authorList>
            <person name="Bao R."/>
        </authorList>
    </citation>
    <scope>NUCLEOTIDE SEQUENCE [LARGE SCALE GENOMIC DNA]</scope>
    <source>
        <strain evidence="7 8">PJ23</strain>
    </source>
</reference>
<dbReference type="RefSeq" id="WP_319842655.1">
    <property type="nucleotide sequence ID" value="NZ_JAXAFJ010000001.1"/>
</dbReference>
<keyword evidence="3" id="KW-0227">DNA damage</keyword>
<keyword evidence="4" id="KW-0228">DNA excision</keyword>
<evidence type="ECO:0000256" key="3">
    <source>
        <dbReference type="ARBA" id="ARBA00022763"/>
    </source>
</evidence>
<organism evidence="7 8">
    <name type="scientific">Terrihabitans rhizophilus</name>
    <dbReference type="NCBI Taxonomy" id="3092662"/>
    <lineage>
        <taxon>Bacteria</taxon>
        <taxon>Pseudomonadati</taxon>
        <taxon>Pseudomonadota</taxon>
        <taxon>Alphaproteobacteria</taxon>
        <taxon>Hyphomicrobiales</taxon>
        <taxon>Terrihabitans</taxon>
    </lineage>
</organism>
<dbReference type="Pfam" id="PF03851">
    <property type="entry name" value="UvdE"/>
    <property type="match status" value="1"/>
</dbReference>
<keyword evidence="1" id="KW-0540">Nuclease</keyword>
<evidence type="ECO:0000256" key="6">
    <source>
        <dbReference type="ARBA" id="ARBA00023204"/>
    </source>
</evidence>
<evidence type="ECO:0000313" key="8">
    <source>
        <dbReference type="Proteomes" id="UP001274321"/>
    </source>
</evidence>
<dbReference type="SUPFAM" id="SSF51658">
    <property type="entry name" value="Xylose isomerase-like"/>
    <property type="match status" value="1"/>
</dbReference>
<protein>
    <submittedName>
        <fullName evidence="7">UV DNA damage repair endonuclease UvsE</fullName>
    </submittedName>
</protein>
<dbReference type="Gene3D" id="3.20.20.150">
    <property type="entry name" value="Divalent-metal-dependent TIM barrel enzymes"/>
    <property type="match status" value="1"/>
</dbReference>
<keyword evidence="2 7" id="KW-0255">Endonuclease</keyword>
<gene>
    <name evidence="7" type="primary">uvsE</name>
    <name evidence="7" type="ORF">SCD90_00500</name>
</gene>
<keyword evidence="6" id="KW-0234">DNA repair</keyword>
<dbReference type="NCBIfam" id="TIGR00629">
    <property type="entry name" value="uvde"/>
    <property type="match status" value="1"/>
</dbReference>